<dbReference type="OrthoDB" id="424057at2"/>
<evidence type="ECO:0000313" key="3">
    <source>
        <dbReference type="Proteomes" id="UP000238937"/>
    </source>
</evidence>
<reference evidence="2 3" key="1">
    <citation type="submission" date="2018-03" db="EMBL/GenBank/DDBJ databases">
        <title>The ancient ancestry and fast evolution of plastids.</title>
        <authorList>
            <person name="Moore K.R."/>
            <person name="Magnabosco C."/>
            <person name="Momper L."/>
            <person name="Gold D.A."/>
            <person name="Bosak T."/>
            <person name="Fournier G.P."/>
        </authorList>
    </citation>
    <scope>NUCLEOTIDE SEQUENCE [LARGE SCALE GENOMIC DNA]</scope>
    <source>
        <strain evidence="2 3">CCALA 037</strain>
    </source>
</reference>
<dbReference type="Proteomes" id="UP000238937">
    <property type="component" value="Unassembled WGS sequence"/>
</dbReference>
<dbReference type="InterPro" id="IPR025497">
    <property type="entry name" value="PatA-like_N"/>
</dbReference>
<protein>
    <recommendedName>
        <fullName evidence="1">PatA-like N-terminal domain-containing protein</fullName>
    </recommendedName>
</protein>
<evidence type="ECO:0000313" key="2">
    <source>
        <dbReference type="EMBL" id="PSB55000.1"/>
    </source>
</evidence>
<accession>A0A2T1GC94</accession>
<organism evidence="2 3">
    <name type="scientific">Chamaesiphon polymorphus CCALA 037</name>
    <dbReference type="NCBI Taxonomy" id="2107692"/>
    <lineage>
        <taxon>Bacteria</taxon>
        <taxon>Bacillati</taxon>
        <taxon>Cyanobacteriota</taxon>
        <taxon>Cyanophyceae</taxon>
        <taxon>Gomontiellales</taxon>
        <taxon>Chamaesiphonaceae</taxon>
        <taxon>Chamaesiphon</taxon>
    </lineage>
</organism>
<evidence type="ECO:0000259" key="1">
    <source>
        <dbReference type="Pfam" id="PF14332"/>
    </source>
</evidence>
<dbReference type="RefSeq" id="WP_106307008.1">
    <property type="nucleotide sequence ID" value="NZ_PVWO01000218.1"/>
</dbReference>
<comment type="caution">
    <text evidence="2">The sequence shown here is derived from an EMBL/GenBank/DDBJ whole genome shotgun (WGS) entry which is preliminary data.</text>
</comment>
<proteinExistence type="predicted"/>
<dbReference type="AlphaFoldDB" id="A0A2T1GC94"/>
<dbReference type="EMBL" id="PVWO01000218">
    <property type="protein sequence ID" value="PSB55000.1"/>
    <property type="molecule type" value="Genomic_DNA"/>
</dbReference>
<keyword evidence="3" id="KW-1185">Reference proteome</keyword>
<feature type="domain" description="PatA-like N-terminal" evidence="1">
    <location>
        <begin position="4"/>
        <end position="170"/>
    </location>
</feature>
<dbReference type="Pfam" id="PF14332">
    <property type="entry name" value="DUF4388"/>
    <property type="match status" value="1"/>
</dbReference>
<name>A0A2T1GC94_9CYAN</name>
<sequence length="280" mass="31425">MSLTGYLSDYSLPEIFNLVREDSKTGLLSIESDRCFSRSVDNSYYIWFQTGRIVSVNYGHGLEDRGLLKMMEQRRWLTPEQIARLSLEVNKLRQPLGTYLKACNSLDAEQLRLLFDSQVVANICKLFGETHYGRFNFDSQAPLSYAEMTGISLTAQEVCLWGLRMLRDWSSLTAKLPAPESTLQRICDTPPDLRLDTQESKVWQLAVGEISIADIAARLGLEIDRVRQISFRLCAIDLIREISAPAIALPQQSAVDTPVAIAPVSASFLSKLVGFLKKKG</sequence>
<gene>
    <name evidence="2" type="ORF">C7B77_16440</name>
</gene>